<dbReference type="STRING" id="33097.A0A150FWT8"/>
<feature type="domain" description="YTH" evidence="2">
    <location>
        <begin position="53"/>
        <end position="185"/>
    </location>
</feature>
<gene>
    <name evidence="3" type="ORF">GPECTOR_325g42</name>
</gene>
<dbReference type="GO" id="GO:1990247">
    <property type="term" value="F:N6-methyladenosine-containing RNA reader activity"/>
    <property type="evidence" value="ECO:0007669"/>
    <property type="project" value="TreeGrafter"/>
</dbReference>
<feature type="compositionally biased region" description="Basic and acidic residues" evidence="1">
    <location>
        <begin position="528"/>
        <end position="539"/>
    </location>
</feature>
<dbReference type="InterPro" id="IPR045168">
    <property type="entry name" value="YTH_prot"/>
</dbReference>
<dbReference type="PANTHER" id="PTHR12357">
    <property type="entry name" value="YTH YT521-B HOMOLOGY DOMAIN-CONTAINING"/>
    <property type="match status" value="1"/>
</dbReference>
<feature type="region of interest" description="Disordered" evidence="1">
    <location>
        <begin position="1"/>
        <end position="31"/>
    </location>
</feature>
<dbReference type="GO" id="GO:0000398">
    <property type="term" value="P:mRNA splicing, via spliceosome"/>
    <property type="evidence" value="ECO:0007669"/>
    <property type="project" value="TreeGrafter"/>
</dbReference>
<evidence type="ECO:0000313" key="3">
    <source>
        <dbReference type="EMBL" id="KXZ41675.1"/>
    </source>
</evidence>
<feature type="compositionally biased region" description="Acidic residues" evidence="1">
    <location>
        <begin position="1"/>
        <end position="16"/>
    </location>
</feature>
<evidence type="ECO:0000259" key="2">
    <source>
        <dbReference type="PROSITE" id="PS50882"/>
    </source>
</evidence>
<name>A0A150FWT8_GONPE</name>
<dbReference type="CDD" id="cd21134">
    <property type="entry name" value="YTH"/>
    <property type="match status" value="1"/>
</dbReference>
<sequence>MDEEALLYEDDYEPEDYDQHNEDDGATTEATPAAGMSCGLCRPGRGGASSGNIRYFIIRSSTLQNIHISVRVGAWATTRQNDDKLDDAFRKAKEVRLIYSVNGSSAFQGYAVMRSPVGKFGRPVIWENGKQFGNPFAVEWRILFDLPHDECGHVRNPFNENRQVFIARDGTELPQEQGDLLVRMMQERAAAAGAKPPRQQLAALESGGRMGHGPALSGPGPRPGMLGGRMGVGPHGPPIGPGMRPLMPGRGMMGMGPPGVMGPMGPGMGPGMVPQPLMEQISTAMTLNNFNPAALTATLQQAGMGMQPGVGPMQQPGMLQAIASAMVTQMAALPPEQQALAMTAITASNPMLAEAIGAVISSGGPAGMGPAGMQAAHRPSPVSMGPAGMTNALGGGGGGMGGMAGAGGMGDGQMVGGMGDGQMVGGMGGGMGMGNQMQASQQHLQQEQAQQQLMNFNRDDYVLEGSDGRLRSGRSRSRSRSPVRMGGGGGGALDFSSMTYEQYLQQYSRVQQEVSRRVGVSNGQQRGRSQERSPRHVREPTPASHGAVGQAVAVSGGGFGGVAGGGSAVGGMAAKAGGQPYTEEEYIRVTQAWYASRGQPPPSESYIRQHYRQMLAQLQQR</sequence>
<protein>
    <recommendedName>
        <fullName evidence="2">YTH domain-containing protein</fullName>
    </recommendedName>
</protein>
<reference evidence="4" key="1">
    <citation type="journal article" date="2016" name="Nat. Commun.">
        <title>The Gonium pectorale genome demonstrates co-option of cell cycle regulation during the evolution of multicellularity.</title>
        <authorList>
            <person name="Hanschen E.R."/>
            <person name="Marriage T.N."/>
            <person name="Ferris P.J."/>
            <person name="Hamaji T."/>
            <person name="Toyoda A."/>
            <person name="Fujiyama A."/>
            <person name="Neme R."/>
            <person name="Noguchi H."/>
            <person name="Minakuchi Y."/>
            <person name="Suzuki M."/>
            <person name="Kawai-Toyooka H."/>
            <person name="Smith D.R."/>
            <person name="Sparks H."/>
            <person name="Anderson J."/>
            <person name="Bakaric R."/>
            <person name="Luria V."/>
            <person name="Karger A."/>
            <person name="Kirschner M.W."/>
            <person name="Durand P.M."/>
            <person name="Michod R.E."/>
            <person name="Nozaki H."/>
            <person name="Olson B.J."/>
        </authorList>
    </citation>
    <scope>NUCLEOTIDE SEQUENCE [LARGE SCALE GENOMIC DNA]</scope>
    <source>
        <strain evidence="4">NIES-2863</strain>
    </source>
</reference>
<proteinExistence type="predicted"/>
<feature type="region of interest" description="Disordered" evidence="1">
    <location>
        <begin position="463"/>
        <end position="492"/>
    </location>
</feature>
<feature type="compositionally biased region" description="Basic residues" evidence="1">
    <location>
        <begin position="471"/>
        <end position="481"/>
    </location>
</feature>
<organism evidence="3 4">
    <name type="scientific">Gonium pectorale</name>
    <name type="common">Green alga</name>
    <dbReference type="NCBI Taxonomy" id="33097"/>
    <lineage>
        <taxon>Eukaryota</taxon>
        <taxon>Viridiplantae</taxon>
        <taxon>Chlorophyta</taxon>
        <taxon>core chlorophytes</taxon>
        <taxon>Chlorophyceae</taxon>
        <taxon>CS clade</taxon>
        <taxon>Chlamydomonadales</taxon>
        <taxon>Volvocaceae</taxon>
        <taxon>Gonium</taxon>
    </lineage>
</organism>
<dbReference type="EMBL" id="LSYV01000323">
    <property type="protein sequence ID" value="KXZ41675.1"/>
    <property type="molecule type" value="Genomic_DNA"/>
</dbReference>
<dbReference type="GO" id="GO:0003729">
    <property type="term" value="F:mRNA binding"/>
    <property type="evidence" value="ECO:0007669"/>
    <property type="project" value="TreeGrafter"/>
</dbReference>
<dbReference type="AlphaFoldDB" id="A0A150FWT8"/>
<evidence type="ECO:0000256" key="1">
    <source>
        <dbReference type="SAM" id="MobiDB-lite"/>
    </source>
</evidence>
<dbReference type="Proteomes" id="UP000075714">
    <property type="component" value="Unassembled WGS sequence"/>
</dbReference>
<dbReference type="OrthoDB" id="306690at2759"/>
<dbReference type="Pfam" id="PF04146">
    <property type="entry name" value="YTH"/>
    <property type="match status" value="1"/>
</dbReference>
<feature type="region of interest" description="Disordered" evidence="1">
    <location>
        <begin position="512"/>
        <end position="547"/>
    </location>
</feature>
<dbReference type="PROSITE" id="PS50882">
    <property type="entry name" value="YTH"/>
    <property type="match status" value="1"/>
</dbReference>
<evidence type="ECO:0000313" key="4">
    <source>
        <dbReference type="Proteomes" id="UP000075714"/>
    </source>
</evidence>
<dbReference type="GO" id="GO:0005654">
    <property type="term" value="C:nucleoplasm"/>
    <property type="evidence" value="ECO:0007669"/>
    <property type="project" value="TreeGrafter"/>
</dbReference>
<comment type="caution">
    <text evidence="3">The sequence shown here is derived from an EMBL/GenBank/DDBJ whole genome shotgun (WGS) entry which is preliminary data.</text>
</comment>
<dbReference type="Gene3D" id="3.10.590.10">
    <property type="entry name" value="ph1033 like domains"/>
    <property type="match status" value="1"/>
</dbReference>
<dbReference type="PANTHER" id="PTHR12357:SF3">
    <property type="entry name" value="YTH DOMAIN-CONTAINING PROTEIN 1"/>
    <property type="match status" value="1"/>
</dbReference>
<dbReference type="InterPro" id="IPR007275">
    <property type="entry name" value="YTH_domain"/>
</dbReference>
<dbReference type="GO" id="GO:0048024">
    <property type="term" value="P:regulation of mRNA splicing, via spliceosome"/>
    <property type="evidence" value="ECO:0007669"/>
    <property type="project" value="TreeGrafter"/>
</dbReference>
<keyword evidence="4" id="KW-1185">Reference proteome</keyword>
<accession>A0A150FWT8</accession>